<evidence type="ECO:0000256" key="1">
    <source>
        <dbReference type="ARBA" id="ARBA00022679"/>
    </source>
</evidence>
<evidence type="ECO:0000313" key="5">
    <source>
        <dbReference type="Proteomes" id="UP000184543"/>
    </source>
</evidence>
<dbReference type="CDD" id="cd04301">
    <property type="entry name" value="NAT_SF"/>
    <property type="match status" value="1"/>
</dbReference>
<proteinExistence type="predicted"/>
<keyword evidence="1 4" id="KW-0808">Transferase</keyword>
<accession>A0A1M6B455</accession>
<dbReference type="GO" id="GO:0016747">
    <property type="term" value="F:acyltransferase activity, transferring groups other than amino-acyl groups"/>
    <property type="evidence" value="ECO:0007669"/>
    <property type="project" value="InterPro"/>
</dbReference>
<keyword evidence="5" id="KW-1185">Reference proteome</keyword>
<sequence>MIRHAKLSDIPQIMTVVKACTREMIGRDIYQWNDLYPSRQAFENDLERKELFVLEADSEIVGAIVISSLMDEEYKAVRWLTQNGANSYIHRLCVHPDHQGRGHAGRMMAFAEQLARGKGLVSVRLDTFSRNKRNQRFYEKRGYKRLGDIFFPKQSGHPFHCYELVL</sequence>
<keyword evidence="2" id="KW-0012">Acyltransferase</keyword>
<dbReference type="Proteomes" id="UP000184543">
    <property type="component" value="Unassembled WGS sequence"/>
</dbReference>
<dbReference type="PROSITE" id="PS51186">
    <property type="entry name" value="GNAT"/>
    <property type="match status" value="1"/>
</dbReference>
<dbReference type="PANTHER" id="PTHR43877">
    <property type="entry name" value="AMINOALKYLPHOSPHONATE N-ACETYLTRANSFERASE-RELATED-RELATED"/>
    <property type="match status" value="1"/>
</dbReference>
<dbReference type="InterPro" id="IPR000182">
    <property type="entry name" value="GNAT_dom"/>
</dbReference>
<feature type="domain" description="N-acetyltransferase" evidence="3">
    <location>
        <begin position="1"/>
        <end position="166"/>
    </location>
</feature>
<dbReference type="Gene3D" id="3.40.630.30">
    <property type="match status" value="1"/>
</dbReference>
<protein>
    <submittedName>
        <fullName evidence="4">Acetyltransferase (GNAT) family protein</fullName>
    </submittedName>
</protein>
<gene>
    <name evidence="4" type="ORF">SAMN04488513_101280</name>
</gene>
<evidence type="ECO:0000313" key="4">
    <source>
        <dbReference type="EMBL" id="SHI43521.1"/>
    </source>
</evidence>
<reference evidence="5" key="1">
    <citation type="submission" date="2016-11" db="EMBL/GenBank/DDBJ databases">
        <authorList>
            <person name="Varghese N."/>
            <person name="Submissions S."/>
        </authorList>
    </citation>
    <scope>NUCLEOTIDE SEQUENCE [LARGE SCALE GENOMIC DNA]</scope>
    <source>
        <strain evidence="5">DSM 19858</strain>
    </source>
</reference>
<evidence type="ECO:0000256" key="2">
    <source>
        <dbReference type="ARBA" id="ARBA00023315"/>
    </source>
</evidence>
<dbReference type="EMBL" id="FQYU01000001">
    <property type="protein sequence ID" value="SHI43521.1"/>
    <property type="molecule type" value="Genomic_DNA"/>
</dbReference>
<dbReference type="STRING" id="192903.SAMN04488513_101280"/>
<dbReference type="RefSeq" id="WP_072987282.1">
    <property type="nucleotide sequence ID" value="NZ_FQYU01000001.1"/>
</dbReference>
<organism evidence="4 5">
    <name type="scientific">Pseudozobellia thermophila</name>
    <dbReference type="NCBI Taxonomy" id="192903"/>
    <lineage>
        <taxon>Bacteria</taxon>
        <taxon>Pseudomonadati</taxon>
        <taxon>Bacteroidota</taxon>
        <taxon>Flavobacteriia</taxon>
        <taxon>Flavobacteriales</taxon>
        <taxon>Flavobacteriaceae</taxon>
        <taxon>Pseudozobellia</taxon>
    </lineage>
</organism>
<evidence type="ECO:0000259" key="3">
    <source>
        <dbReference type="PROSITE" id="PS51186"/>
    </source>
</evidence>
<dbReference type="OrthoDB" id="9796381at2"/>
<dbReference type="Pfam" id="PF00583">
    <property type="entry name" value="Acetyltransf_1"/>
    <property type="match status" value="1"/>
</dbReference>
<dbReference type="AlphaFoldDB" id="A0A1M6B455"/>
<dbReference type="InterPro" id="IPR016181">
    <property type="entry name" value="Acyl_CoA_acyltransferase"/>
</dbReference>
<name>A0A1M6B455_9FLAO</name>
<dbReference type="InterPro" id="IPR050832">
    <property type="entry name" value="Bact_Acetyltransf"/>
</dbReference>
<dbReference type="SUPFAM" id="SSF55729">
    <property type="entry name" value="Acyl-CoA N-acyltransferases (Nat)"/>
    <property type="match status" value="1"/>
</dbReference>